<proteinExistence type="inferred from homology"/>
<dbReference type="GO" id="GO:0003677">
    <property type="term" value="F:DNA binding"/>
    <property type="evidence" value="ECO:0007669"/>
    <property type="project" value="UniProtKB-KW"/>
</dbReference>
<evidence type="ECO:0000256" key="4">
    <source>
        <dbReference type="ARBA" id="ARBA00023172"/>
    </source>
</evidence>
<dbReference type="GO" id="GO:0006310">
    <property type="term" value="P:DNA recombination"/>
    <property type="evidence" value="ECO:0007669"/>
    <property type="project" value="UniProtKB-KW"/>
</dbReference>
<evidence type="ECO:0000313" key="7">
    <source>
        <dbReference type="EMBL" id="SFX47073.1"/>
    </source>
</evidence>
<dbReference type="PANTHER" id="PTHR35004:SF7">
    <property type="entry name" value="INTEGRASE PROTEIN"/>
    <property type="match status" value="1"/>
</dbReference>
<evidence type="ECO:0000259" key="6">
    <source>
        <dbReference type="PROSITE" id="PS50531"/>
    </source>
</evidence>
<dbReference type="Gene3D" id="1.10.10.60">
    <property type="entry name" value="Homeodomain-like"/>
    <property type="match status" value="1"/>
</dbReference>
<evidence type="ECO:0000256" key="1">
    <source>
        <dbReference type="ARBA" id="ARBA00009277"/>
    </source>
</evidence>
<feature type="region of interest" description="Disordered" evidence="5">
    <location>
        <begin position="112"/>
        <end position="139"/>
    </location>
</feature>
<keyword evidence="3 7" id="KW-0238">DNA-binding</keyword>
<sequence length="139" mass="16300">MIDVALLGIIPRWHIRDQVPLREIARRLGISRNTVRRYLRSETIEPAYSERRSVRAIDKYAFQLSALLKTEAARSRKQRRTLKQSHEDLKELGFEGSYDRVAAFARTWREGQTERVNPASKRTESFKSTKGKKLSIRRD</sequence>
<evidence type="ECO:0000313" key="8">
    <source>
        <dbReference type="Proteomes" id="UP000182489"/>
    </source>
</evidence>
<protein>
    <submittedName>
        <fullName evidence="7">Homeodomain-like domain-containing protein</fullName>
    </submittedName>
</protein>
<organism evidence="7 8">
    <name type="scientific">Janthinobacterium lividum</name>
    <dbReference type="NCBI Taxonomy" id="29581"/>
    <lineage>
        <taxon>Bacteria</taxon>
        <taxon>Pseudomonadati</taxon>
        <taxon>Pseudomonadota</taxon>
        <taxon>Betaproteobacteria</taxon>
        <taxon>Burkholderiales</taxon>
        <taxon>Oxalobacteraceae</taxon>
        <taxon>Janthinobacterium</taxon>
    </lineage>
</organism>
<reference evidence="7 8" key="1">
    <citation type="submission" date="2016-11" db="EMBL/GenBank/DDBJ databases">
        <authorList>
            <person name="Varghese N."/>
            <person name="Submissions S."/>
        </authorList>
    </citation>
    <scope>NUCLEOTIDE SEQUENCE [LARGE SCALE GENOMIC DNA]</scope>
    <source>
        <strain evidence="7 8">NFR18</strain>
    </source>
</reference>
<evidence type="ECO:0000256" key="2">
    <source>
        <dbReference type="ARBA" id="ARBA00022578"/>
    </source>
</evidence>
<gene>
    <name evidence="7" type="ORF">SAMN03097694_2353</name>
</gene>
<dbReference type="PANTHER" id="PTHR35004">
    <property type="entry name" value="TRANSPOSASE RV3428C-RELATED"/>
    <property type="match status" value="1"/>
</dbReference>
<evidence type="ECO:0000256" key="5">
    <source>
        <dbReference type="SAM" id="MobiDB-lite"/>
    </source>
</evidence>
<feature type="compositionally biased region" description="Basic residues" evidence="5">
    <location>
        <begin position="129"/>
        <end position="139"/>
    </location>
</feature>
<feature type="domain" description="HTH IS21-type" evidence="6">
    <location>
        <begin position="6"/>
        <end position="68"/>
    </location>
</feature>
<comment type="similarity">
    <text evidence="1">Belongs to the transposase IS21/IS408/IS1162 family.</text>
</comment>
<accession>A0AB38C7C1</accession>
<dbReference type="EMBL" id="FPKH01000001">
    <property type="protein sequence ID" value="SFX47073.1"/>
    <property type="molecule type" value="Genomic_DNA"/>
</dbReference>
<dbReference type="Pfam" id="PF13384">
    <property type="entry name" value="HTH_23"/>
    <property type="match status" value="1"/>
</dbReference>
<dbReference type="GO" id="GO:0032196">
    <property type="term" value="P:transposition"/>
    <property type="evidence" value="ECO:0007669"/>
    <property type="project" value="UniProtKB-KW"/>
</dbReference>
<dbReference type="PROSITE" id="PS50531">
    <property type="entry name" value="HTH_IS21"/>
    <property type="match status" value="1"/>
</dbReference>
<dbReference type="Proteomes" id="UP000182489">
    <property type="component" value="Unassembled WGS sequence"/>
</dbReference>
<dbReference type="AlphaFoldDB" id="A0AB38C7C1"/>
<comment type="caution">
    <text evidence="7">The sequence shown here is derived from an EMBL/GenBank/DDBJ whole genome shotgun (WGS) entry which is preliminary data.</text>
</comment>
<dbReference type="InterPro" id="IPR017894">
    <property type="entry name" value="HTH_IS21_transposase_type"/>
</dbReference>
<keyword evidence="7" id="KW-0371">Homeobox</keyword>
<name>A0AB38C7C1_9BURK</name>
<keyword evidence="2" id="KW-0815">Transposition</keyword>
<evidence type="ECO:0000256" key="3">
    <source>
        <dbReference type="ARBA" id="ARBA00023125"/>
    </source>
</evidence>
<keyword evidence="4" id="KW-0233">DNA recombination</keyword>